<proteinExistence type="predicted"/>
<gene>
    <name evidence="2" type="ORF">SEMRO_206_G086540.1</name>
</gene>
<dbReference type="PANTHER" id="PTHR35871">
    <property type="entry name" value="EXPRESSED PROTEIN"/>
    <property type="match status" value="1"/>
</dbReference>
<sequence length="999" mass="113137">MAKSVVALFQKNTSIQSRWWLLSTAVNVCHRLANFHPKSPLIEGSYELQFTVETALAGLLQHNCVDAGSMKDRSKGIYIHTFKETTAVYADFSATVPWIPPLATSNAPGWLNLLETHRLSIRPYLPLGLYKLCNFWYSTEAEKLFGAGENETAEEAARNIQALLIEGVKTAGAAKDLIVGLAKDDPPTYFIDNYDGEPLELKFDPNRVDKLVHAIQIKSYYLLRAITLMLEADAENEPLCWKGKCEQAMVAVQANTGDKSISNYKAIQEWLRQFREHRRFNNPLMSERIGISLFVNHPEAATEMRDHGNKHIQQLSVDFMQEFLRAKLIPKLAAKERVSVEEFLQSNGLKNICCNTTHRWLTFLGFKRSLYKKGFYTDIHERPDVVSSRIEYCIELMKLELHSAVWVQLVPIRVQQLKKDNRIYPNNDGVPVLWQGQTLIEFHVDDIVDSHNLPELQGNLFGGNYSLRLPANARRTIVWGQDEVVSNEKAMNSMAWYGSEGQQALRPKDLGCSIMISGVVSREAGWMPIPTPEQLRLINANRAGKDYVARDAAIAVHGSAAKRPFTEKDIQSRCCRWPLHPGQNNEGYWTNNHTIVQLENIADMAAVMYPHHNHVICYDHSQGHTAKRKDGLDASRLNKEPGGQQPKMHETTLTEGCLGPFDNNGCRLSVGAVQRCVFSEDDQGPSWMSSEQQSTTKYDQVFEGETATRALRSKKEIHAHLIHKLGSNTAGLPSDPSRTSLAFLRDIANQHCIDLSVEEVKQQKGWVNTPKGALQMCIERGLVDLELVKRRKGHYTMPGRKDAEGKLIEGTSLRMLLQGCDDFKKEISMLEWVAKQYGWRVIFSPKCHPEIAGVGIEYVWSVSKNCLVRIPLPQRKGKDRFTKQVLDVCFDSEKTLTKQTVRGCARKARQFVIAYLLLHAVEAARDDGTGSTNPLTGEVSIETMRKKQSELKFATIRAAQKMYKRHRGIAMFDHEEEKISFTSSESIEDWMRKEQRKSA</sequence>
<keyword evidence="3" id="KW-1185">Reference proteome</keyword>
<accession>A0A9N8DME3</accession>
<evidence type="ECO:0000256" key="1">
    <source>
        <dbReference type="SAM" id="MobiDB-lite"/>
    </source>
</evidence>
<reference evidence="2" key="1">
    <citation type="submission" date="2020-06" db="EMBL/GenBank/DDBJ databases">
        <authorList>
            <consortium name="Plant Systems Biology data submission"/>
        </authorList>
    </citation>
    <scope>NUCLEOTIDE SEQUENCE</scope>
    <source>
        <strain evidence="2">D6</strain>
    </source>
</reference>
<protein>
    <submittedName>
        <fullName evidence="2">Uncharacterized protein</fullName>
    </submittedName>
</protein>
<evidence type="ECO:0000313" key="3">
    <source>
        <dbReference type="Proteomes" id="UP001153069"/>
    </source>
</evidence>
<dbReference type="PANTHER" id="PTHR35871:SF1">
    <property type="entry name" value="CXC1-LIKE CYSTEINE CLUSTER ASSOCIATED WITH KDZ TRANSPOSASES DOMAIN-CONTAINING PROTEIN"/>
    <property type="match status" value="1"/>
</dbReference>
<feature type="region of interest" description="Disordered" evidence="1">
    <location>
        <begin position="627"/>
        <end position="649"/>
    </location>
</feature>
<evidence type="ECO:0000313" key="2">
    <source>
        <dbReference type="EMBL" id="CAB9504720.1"/>
    </source>
</evidence>
<dbReference type="OrthoDB" id="6511194at2759"/>
<dbReference type="Proteomes" id="UP001153069">
    <property type="component" value="Unassembled WGS sequence"/>
</dbReference>
<organism evidence="2 3">
    <name type="scientific">Seminavis robusta</name>
    <dbReference type="NCBI Taxonomy" id="568900"/>
    <lineage>
        <taxon>Eukaryota</taxon>
        <taxon>Sar</taxon>
        <taxon>Stramenopiles</taxon>
        <taxon>Ochrophyta</taxon>
        <taxon>Bacillariophyta</taxon>
        <taxon>Bacillariophyceae</taxon>
        <taxon>Bacillariophycidae</taxon>
        <taxon>Naviculales</taxon>
        <taxon>Naviculaceae</taxon>
        <taxon>Seminavis</taxon>
    </lineage>
</organism>
<feature type="compositionally biased region" description="Basic and acidic residues" evidence="1">
    <location>
        <begin position="628"/>
        <end position="639"/>
    </location>
</feature>
<dbReference type="AlphaFoldDB" id="A0A9N8DME3"/>
<comment type="caution">
    <text evidence="2">The sequence shown here is derived from an EMBL/GenBank/DDBJ whole genome shotgun (WGS) entry which is preliminary data.</text>
</comment>
<dbReference type="EMBL" id="CAICTM010000205">
    <property type="protein sequence ID" value="CAB9504720.1"/>
    <property type="molecule type" value="Genomic_DNA"/>
</dbReference>
<name>A0A9N8DME3_9STRA</name>